<dbReference type="Gene3D" id="3.10.450.10">
    <property type="match status" value="1"/>
</dbReference>
<dbReference type="EMBL" id="CAJNRF010005855">
    <property type="protein sequence ID" value="CAF2075102.1"/>
    <property type="molecule type" value="Genomic_DNA"/>
</dbReference>
<dbReference type="Proteomes" id="UP000663834">
    <property type="component" value="Unassembled WGS sequence"/>
</dbReference>
<dbReference type="InterPro" id="IPR001713">
    <property type="entry name" value="Prot_inh_stefin"/>
</dbReference>
<dbReference type="GO" id="GO:0004869">
    <property type="term" value="F:cysteine-type endopeptidase inhibitor activity"/>
    <property type="evidence" value="ECO:0007669"/>
    <property type="project" value="UniProtKB-KW"/>
</dbReference>
<evidence type="ECO:0000256" key="3">
    <source>
        <dbReference type="ARBA" id="ARBA00022704"/>
    </source>
</evidence>
<reference evidence="6" key="1">
    <citation type="submission" date="2021-02" db="EMBL/GenBank/DDBJ databases">
        <authorList>
            <person name="Nowell W R."/>
        </authorList>
    </citation>
    <scope>NUCLEOTIDE SEQUENCE</scope>
</reference>
<dbReference type="GO" id="GO:0005829">
    <property type="term" value="C:cytosol"/>
    <property type="evidence" value="ECO:0007669"/>
    <property type="project" value="TreeGrafter"/>
</dbReference>
<dbReference type="Proteomes" id="UP000663887">
    <property type="component" value="Unassembled WGS sequence"/>
</dbReference>
<dbReference type="EMBL" id="CAJNRE010013949">
    <property type="protein sequence ID" value="CAF2123014.1"/>
    <property type="molecule type" value="Genomic_DNA"/>
</dbReference>
<dbReference type="PANTHER" id="PTHR11414">
    <property type="entry name" value="CYSTATIN FAMILY MEMBER"/>
    <property type="match status" value="1"/>
</dbReference>
<organism evidence="6 8">
    <name type="scientific">Rotaria magnacalcarata</name>
    <dbReference type="NCBI Taxonomy" id="392030"/>
    <lineage>
        <taxon>Eukaryota</taxon>
        <taxon>Metazoa</taxon>
        <taxon>Spiralia</taxon>
        <taxon>Gnathifera</taxon>
        <taxon>Rotifera</taxon>
        <taxon>Eurotatoria</taxon>
        <taxon>Bdelloidea</taxon>
        <taxon>Philodinida</taxon>
        <taxon>Philodinidae</taxon>
        <taxon>Rotaria</taxon>
    </lineage>
</organism>
<evidence type="ECO:0000313" key="6">
    <source>
        <dbReference type="EMBL" id="CAF2117822.1"/>
    </source>
</evidence>
<comment type="caution">
    <text evidence="6">The sequence shown here is derived from an EMBL/GenBank/DDBJ whole genome shotgun (WGS) entry which is preliminary data.</text>
</comment>
<proteinExistence type="inferred from homology"/>
<accession>A0A816VUZ9</accession>
<evidence type="ECO:0000256" key="1">
    <source>
        <dbReference type="ARBA" id="ARBA00009403"/>
    </source>
</evidence>
<sequence length="130" mass="15369">MSDEHCNNMGPVMDATPEIQQLSDIPEIKHAAIHALHKKHHENHVHHFSEEHLEKHIANWKVTKYAEEDVAYGVNYFMKVSIGDGLFIHIRVHRQQHHKKYDFYSLHETIKHNVATCVFTEEDPLTYFNY</sequence>
<evidence type="ECO:0000313" key="8">
    <source>
        <dbReference type="Proteomes" id="UP000663887"/>
    </source>
</evidence>
<dbReference type="OrthoDB" id="2429551at2759"/>
<gene>
    <name evidence="4" type="ORF">KQP761_LOCUS21924</name>
    <name evidence="7" type="ORF">MBJ925_LOCUS26249</name>
    <name evidence="5" type="ORF">WKI299_LOCUS14955</name>
    <name evidence="6" type="ORF">XDN619_LOCUS22013</name>
</gene>
<dbReference type="EMBL" id="CAJNRG010009969">
    <property type="protein sequence ID" value="CAF2117822.1"/>
    <property type="molecule type" value="Genomic_DNA"/>
</dbReference>
<protein>
    <recommendedName>
        <fullName evidence="9">Cystatin domain-containing protein</fullName>
    </recommendedName>
</protein>
<name>A0A816VUZ9_9BILA</name>
<dbReference type="SUPFAM" id="SSF54403">
    <property type="entry name" value="Cystatin/monellin"/>
    <property type="match status" value="1"/>
</dbReference>
<dbReference type="Proteomes" id="UP000663824">
    <property type="component" value="Unassembled WGS sequence"/>
</dbReference>
<dbReference type="EMBL" id="CAJNOW010011463">
    <property type="protein sequence ID" value="CAF1597919.1"/>
    <property type="molecule type" value="Genomic_DNA"/>
</dbReference>
<dbReference type="AlphaFoldDB" id="A0A816VUZ9"/>
<dbReference type="Proteomes" id="UP000663856">
    <property type="component" value="Unassembled WGS sequence"/>
</dbReference>
<keyword evidence="2" id="KW-0646">Protease inhibitor</keyword>
<evidence type="ECO:0000313" key="4">
    <source>
        <dbReference type="EMBL" id="CAF1597919.1"/>
    </source>
</evidence>
<dbReference type="InterPro" id="IPR046350">
    <property type="entry name" value="Cystatin_sf"/>
</dbReference>
<comment type="similarity">
    <text evidence="1">Belongs to the cystatin family.</text>
</comment>
<evidence type="ECO:0000256" key="2">
    <source>
        <dbReference type="ARBA" id="ARBA00022690"/>
    </source>
</evidence>
<evidence type="ECO:0000313" key="5">
    <source>
        <dbReference type="EMBL" id="CAF2075102.1"/>
    </source>
</evidence>
<evidence type="ECO:0008006" key="9">
    <source>
        <dbReference type="Google" id="ProtNLM"/>
    </source>
</evidence>
<evidence type="ECO:0000313" key="7">
    <source>
        <dbReference type="EMBL" id="CAF2123014.1"/>
    </source>
</evidence>
<dbReference type="PANTHER" id="PTHR11414:SF21">
    <property type="entry name" value="CYSTATIN 14A, TANDEM DUPLICATE 1-RELATED"/>
    <property type="match status" value="1"/>
</dbReference>
<keyword evidence="3" id="KW-0789">Thiol protease inhibitor</keyword>